<dbReference type="InterPro" id="IPR005904">
    <property type="entry name" value="Hxn_phspho_trans"/>
</dbReference>
<dbReference type="GO" id="GO:0006178">
    <property type="term" value="P:guanine salvage"/>
    <property type="evidence" value="ECO:0007669"/>
    <property type="project" value="TreeGrafter"/>
</dbReference>
<dbReference type="PANTHER" id="PTHR43340:SF1">
    <property type="entry name" value="HYPOXANTHINE PHOSPHORIBOSYLTRANSFERASE"/>
    <property type="match status" value="1"/>
</dbReference>
<evidence type="ECO:0000256" key="13">
    <source>
        <dbReference type="RuleBase" id="RU364099"/>
    </source>
</evidence>
<evidence type="ECO:0000256" key="2">
    <source>
        <dbReference type="ARBA" id="ARBA00004496"/>
    </source>
</evidence>
<evidence type="ECO:0000256" key="7">
    <source>
        <dbReference type="ARBA" id="ARBA00022676"/>
    </source>
</evidence>
<dbReference type="InterPro" id="IPR050408">
    <property type="entry name" value="HGPRT"/>
</dbReference>
<reference evidence="15 16" key="1">
    <citation type="journal article" date="2015" name="Genome Biol. Evol.">
        <title>Comparative Genomics of a Bacterivorous Green Alga Reveals Evolutionary Causalities and Consequences of Phago-Mixotrophic Mode of Nutrition.</title>
        <authorList>
            <person name="Burns J.A."/>
            <person name="Paasch A."/>
            <person name="Narechania A."/>
            <person name="Kim E."/>
        </authorList>
    </citation>
    <scope>NUCLEOTIDE SEQUENCE [LARGE SCALE GENOMIC DNA]</scope>
    <source>
        <strain evidence="15 16">PLY_AMNH</strain>
    </source>
</reference>
<dbReference type="GO" id="GO:0032263">
    <property type="term" value="P:GMP salvage"/>
    <property type="evidence" value="ECO:0007669"/>
    <property type="project" value="TreeGrafter"/>
</dbReference>
<keyword evidence="7 13" id="KW-0328">Glycosyltransferase</keyword>
<dbReference type="GO" id="GO:0000166">
    <property type="term" value="F:nucleotide binding"/>
    <property type="evidence" value="ECO:0007669"/>
    <property type="project" value="UniProtKB-KW"/>
</dbReference>
<keyword evidence="12 13" id="KW-0460">Magnesium</keyword>
<evidence type="ECO:0000313" key="16">
    <source>
        <dbReference type="Proteomes" id="UP001190700"/>
    </source>
</evidence>
<evidence type="ECO:0000256" key="1">
    <source>
        <dbReference type="ARBA" id="ARBA00001946"/>
    </source>
</evidence>
<comment type="similarity">
    <text evidence="4 13">Belongs to the purine/pyrimidine phosphoribosyltransferase family.</text>
</comment>
<evidence type="ECO:0000256" key="3">
    <source>
        <dbReference type="ARBA" id="ARBA00004669"/>
    </source>
</evidence>
<dbReference type="Pfam" id="PF00156">
    <property type="entry name" value="Pribosyltran"/>
    <property type="match status" value="1"/>
</dbReference>
<evidence type="ECO:0000256" key="9">
    <source>
        <dbReference type="ARBA" id="ARBA00022723"/>
    </source>
</evidence>
<dbReference type="AlphaFoldDB" id="A0AAE0ELV1"/>
<keyword evidence="10 13" id="KW-0660">Purine salvage</keyword>
<dbReference type="NCBIfam" id="TIGR01203">
    <property type="entry name" value="HGPRTase"/>
    <property type="match status" value="1"/>
</dbReference>
<dbReference type="InterPro" id="IPR029057">
    <property type="entry name" value="PRTase-like"/>
</dbReference>
<evidence type="ECO:0000256" key="12">
    <source>
        <dbReference type="ARBA" id="ARBA00022842"/>
    </source>
</evidence>
<comment type="pathway">
    <text evidence="3 13">Purine metabolism; IMP biosynthesis via salvage pathway; IMP from hypoxanthine: step 1/1.</text>
</comment>
<gene>
    <name evidence="15" type="ORF">CYMTET_56886</name>
</gene>
<proteinExistence type="inferred from homology"/>
<dbReference type="GO" id="GO:0004422">
    <property type="term" value="F:hypoxanthine phosphoribosyltransferase activity"/>
    <property type="evidence" value="ECO:0007669"/>
    <property type="project" value="InterPro"/>
</dbReference>
<accession>A0AAE0ELV1</accession>
<evidence type="ECO:0000256" key="5">
    <source>
        <dbReference type="ARBA" id="ARBA00011895"/>
    </source>
</evidence>
<dbReference type="GO" id="GO:0046100">
    <property type="term" value="P:hypoxanthine metabolic process"/>
    <property type="evidence" value="ECO:0007669"/>
    <property type="project" value="TreeGrafter"/>
</dbReference>
<comment type="catalytic activity">
    <reaction evidence="13">
        <text>IMP + diphosphate = hypoxanthine + 5-phospho-alpha-D-ribose 1-diphosphate</text>
        <dbReference type="Rhea" id="RHEA:17973"/>
        <dbReference type="ChEBI" id="CHEBI:17368"/>
        <dbReference type="ChEBI" id="CHEBI:33019"/>
        <dbReference type="ChEBI" id="CHEBI:58017"/>
        <dbReference type="ChEBI" id="CHEBI:58053"/>
        <dbReference type="EC" id="2.4.2.8"/>
    </reaction>
</comment>
<organism evidence="15 16">
    <name type="scientific">Cymbomonas tetramitiformis</name>
    <dbReference type="NCBI Taxonomy" id="36881"/>
    <lineage>
        <taxon>Eukaryota</taxon>
        <taxon>Viridiplantae</taxon>
        <taxon>Chlorophyta</taxon>
        <taxon>Pyramimonadophyceae</taxon>
        <taxon>Pyramimonadales</taxon>
        <taxon>Pyramimonadaceae</taxon>
        <taxon>Cymbomonas</taxon>
    </lineage>
</organism>
<dbReference type="GO" id="GO:0006166">
    <property type="term" value="P:purine ribonucleoside salvage"/>
    <property type="evidence" value="ECO:0007669"/>
    <property type="project" value="UniProtKB-KW"/>
</dbReference>
<dbReference type="GO" id="GO:0005829">
    <property type="term" value="C:cytosol"/>
    <property type="evidence" value="ECO:0007669"/>
    <property type="project" value="TreeGrafter"/>
</dbReference>
<dbReference type="EC" id="2.4.2.8" evidence="5 13"/>
<dbReference type="GO" id="GO:0000287">
    <property type="term" value="F:magnesium ion binding"/>
    <property type="evidence" value="ECO:0007669"/>
    <property type="project" value="TreeGrafter"/>
</dbReference>
<dbReference type="InterPro" id="IPR000836">
    <property type="entry name" value="PRTase_dom"/>
</dbReference>
<dbReference type="SUPFAM" id="SSF53271">
    <property type="entry name" value="PRTase-like"/>
    <property type="match status" value="1"/>
</dbReference>
<feature type="domain" description="Phosphoribosyltransferase" evidence="14">
    <location>
        <begin position="42"/>
        <end position="186"/>
    </location>
</feature>
<evidence type="ECO:0000256" key="6">
    <source>
        <dbReference type="ARBA" id="ARBA00022490"/>
    </source>
</evidence>
<dbReference type="GO" id="GO:0032264">
    <property type="term" value="P:IMP salvage"/>
    <property type="evidence" value="ECO:0007669"/>
    <property type="project" value="TreeGrafter"/>
</dbReference>
<evidence type="ECO:0000313" key="15">
    <source>
        <dbReference type="EMBL" id="KAK3232779.1"/>
    </source>
</evidence>
<keyword evidence="16" id="KW-1185">Reference proteome</keyword>
<comment type="cofactor">
    <cofactor evidence="1 13">
        <name>Mg(2+)</name>
        <dbReference type="ChEBI" id="CHEBI:18420"/>
    </cofactor>
</comment>
<evidence type="ECO:0000256" key="10">
    <source>
        <dbReference type="ARBA" id="ARBA00022726"/>
    </source>
</evidence>
<keyword evidence="6 13" id="KW-0963">Cytoplasm</keyword>
<dbReference type="CDD" id="cd06223">
    <property type="entry name" value="PRTases_typeI"/>
    <property type="match status" value="1"/>
</dbReference>
<keyword evidence="8 13" id="KW-0808">Transferase</keyword>
<sequence>METRLAQREAGCCKMGATQSVQAVEHEQTKDLTKVLFTEEEIKTCVNQMGKRISEDYAGKNPLVVGVLTGGYVFMSDLARTITVPHVVDFVKCSSYGSGTESSGKVKFQLETSHSIEGRHVIVVEDIIDTGLTLSNLVAHLSTMGPASIEVASLLDKKARRKVEVKAKYVGLECPDEFVIGYGLDYDGAYRSLPMIGILKPEVYS</sequence>
<dbReference type="Gene3D" id="3.40.50.2020">
    <property type="match status" value="1"/>
</dbReference>
<dbReference type="Proteomes" id="UP001190700">
    <property type="component" value="Unassembled WGS sequence"/>
</dbReference>
<keyword evidence="11 13" id="KW-0547">Nucleotide-binding</keyword>
<evidence type="ECO:0000256" key="8">
    <source>
        <dbReference type="ARBA" id="ARBA00022679"/>
    </source>
</evidence>
<dbReference type="PANTHER" id="PTHR43340">
    <property type="entry name" value="HYPOXANTHINE-GUANINE PHOSPHORIBOSYLTRANSFERASE"/>
    <property type="match status" value="1"/>
</dbReference>
<keyword evidence="9 13" id="KW-0479">Metal-binding</keyword>
<evidence type="ECO:0000256" key="11">
    <source>
        <dbReference type="ARBA" id="ARBA00022741"/>
    </source>
</evidence>
<protein>
    <recommendedName>
        <fullName evidence="5 13">Hypoxanthine phosphoribosyltransferase</fullName>
        <ecNumber evidence="5 13">2.4.2.8</ecNumber>
    </recommendedName>
</protein>
<dbReference type="FunFam" id="3.40.50.2020:FF:000006">
    <property type="entry name" value="Hypoxanthine phosphoribosyltransferase"/>
    <property type="match status" value="1"/>
</dbReference>
<evidence type="ECO:0000256" key="4">
    <source>
        <dbReference type="ARBA" id="ARBA00008391"/>
    </source>
</evidence>
<comment type="subcellular location">
    <subcellularLocation>
        <location evidence="2 13">Cytoplasm</location>
    </subcellularLocation>
</comment>
<name>A0AAE0ELV1_9CHLO</name>
<dbReference type="EMBL" id="LGRX02035901">
    <property type="protein sequence ID" value="KAK3232779.1"/>
    <property type="molecule type" value="Genomic_DNA"/>
</dbReference>
<evidence type="ECO:0000259" key="14">
    <source>
        <dbReference type="Pfam" id="PF00156"/>
    </source>
</evidence>
<comment type="caution">
    <text evidence="15">The sequence shown here is derived from an EMBL/GenBank/DDBJ whole genome shotgun (WGS) entry which is preliminary data.</text>
</comment>